<dbReference type="AlphaFoldDB" id="A0AAD5RAY6"/>
<comment type="caution">
    <text evidence="1">The sequence shown here is derived from an EMBL/GenBank/DDBJ whole genome shotgun (WGS) entry which is preliminary data.</text>
</comment>
<gene>
    <name evidence="1" type="ORF">KIN20_035321</name>
</gene>
<evidence type="ECO:0000313" key="2">
    <source>
        <dbReference type="Proteomes" id="UP001196413"/>
    </source>
</evidence>
<evidence type="ECO:0000313" key="1">
    <source>
        <dbReference type="EMBL" id="KAJ1373003.1"/>
    </source>
</evidence>
<organism evidence="1 2">
    <name type="scientific">Parelaphostrongylus tenuis</name>
    <name type="common">Meningeal worm</name>
    <dbReference type="NCBI Taxonomy" id="148309"/>
    <lineage>
        <taxon>Eukaryota</taxon>
        <taxon>Metazoa</taxon>
        <taxon>Ecdysozoa</taxon>
        <taxon>Nematoda</taxon>
        <taxon>Chromadorea</taxon>
        <taxon>Rhabditida</taxon>
        <taxon>Rhabditina</taxon>
        <taxon>Rhabditomorpha</taxon>
        <taxon>Strongyloidea</taxon>
        <taxon>Metastrongylidae</taxon>
        <taxon>Parelaphostrongylus</taxon>
    </lineage>
</organism>
<reference evidence="1" key="1">
    <citation type="submission" date="2021-06" db="EMBL/GenBank/DDBJ databases">
        <title>Parelaphostrongylus tenuis whole genome reference sequence.</title>
        <authorList>
            <person name="Garwood T.J."/>
            <person name="Larsen P.A."/>
            <person name="Fountain-Jones N.M."/>
            <person name="Garbe J.R."/>
            <person name="Macchietto M.G."/>
            <person name="Kania S.A."/>
            <person name="Gerhold R.W."/>
            <person name="Richards J.E."/>
            <person name="Wolf T.M."/>
        </authorList>
    </citation>
    <scope>NUCLEOTIDE SEQUENCE</scope>
    <source>
        <strain evidence="1">MNPRO001-30</strain>
        <tissue evidence="1">Meninges</tissue>
    </source>
</reference>
<proteinExistence type="predicted"/>
<accession>A0AAD5RAY6</accession>
<keyword evidence="2" id="KW-1185">Reference proteome</keyword>
<protein>
    <submittedName>
        <fullName evidence="1">Uncharacterized protein</fullName>
    </submittedName>
</protein>
<dbReference type="EMBL" id="JAHQIW010007216">
    <property type="protein sequence ID" value="KAJ1373003.1"/>
    <property type="molecule type" value="Genomic_DNA"/>
</dbReference>
<name>A0AAD5RAY6_PARTN</name>
<sequence>MDQDPLSKDYALDFLGLAECAVLGTARQQADNQCQCLREMTPQVVRSGAKQTSESAQIPFSRMTLDLTLQGRLTILWRNWIGSRYHIYRIATASLDFHLYSMLK</sequence>
<dbReference type="Proteomes" id="UP001196413">
    <property type="component" value="Unassembled WGS sequence"/>
</dbReference>